<proteinExistence type="predicted"/>
<evidence type="ECO:0000256" key="1">
    <source>
        <dbReference type="SAM" id="MobiDB-lite"/>
    </source>
</evidence>
<dbReference type="AlphaFoldDB" id="A0A834F829"/>
<feature type="transmembrane region" description="Helical" evidence="2">
    <location>
        <begin position="6"/>
        <end position="37"/>
    </location>
</feature>
<feature type="compositionally biased region" description="Basic and acidic residues" evidence="1">
    <location>
        <begin position="46"/>
        <end position="71"/>
    </location>
</feature>
<dbReference type="EMBL" id="WKFB01000283">
    <property type="protein sequence ID" value="KAF6728450.1"/>
    <property type="molecule type" value="Genomic_DNA"/>
</dbReference>
<evidence type="ECO:0000313" key="3">
    <source>
        <dbReference type="EMBL" id="KAF6728450.1"/>
    </source>
</evidence>
<keyword evidence="2" id="KW-0812">Transmembrane</keyword>
<sequence length="143" mass="16190">MRICQSLIWCLFLSALLYVGLTLLGLISMFSVALLIFCRSRKFKQKKDPPSGRHDANVTLNEREYEEIRENRSSPVEVSTVYTKVQFKNGQRSDGTDVYSLIDDPQSNVEDHSTEYSEVQFPNSTRPSSASCGHIDNDIYSSA</sequence>
<reference evidence="3" key="1">
    <citation type="journal article" name="BMC Genomics">
        <title>Long-read sequencing and de novo genome assembly of marine medaka (Oryzias melastigma).</title>
        <authorList>
            <person name="Liang P."/>
            <person name="Saqib H.S.A."/>
            <person name="Ni X."/>
            <person name="Shen Y."/>
        </authorList>
    </citation>
    <scope>NUCLEOTIDE SEQUENCE</scope>
    <source>
        <strain evidence="3">Bigg-433</strain>
    </source>
</reference>
<organism evidence="3 4">
    <name type="scientific">Oryzias melastigma</name>
    <name type="common">Marine medaka</name>
    <dbReference type="NCBI Taxonomy" id="30732"/>
    <lineage>
        <taxon>Eukaryota</taxon>
        <taxon>Metazoa</taxon>
        <taxon>Chordata</taxon>
        <taxon>Craniata</taxon>
        <taxon>Vertebrata</taxon>
        <taxon>Euteleostomi</taxon>
        <taxon>Actinopterygii</taxon>
        <taxon>Neopterygii</taxon>
        <taxon>Teleostei</taxon>
        <taxon>Neoteleostei</taxon>
        <taxon>Acanthomorphata</taxon>
        <taxon>Ovalentaria</taxon>
        <taxon>Atherinomorphae</taxon>
        <taxon>Beloniformes</taxon>
        <taxon>Adrianichthyidae</taxon>
        <taxon>Oryziinae</taxon>
        <taxon>Oryzias</taxon>
    </lineage>
</organism>
<feature type="region of interest" description="Disordered" evidence="1">
    <location>
        <begin position="91"/>
        <end position="143"/>
    </location>
</feature>
<protein>
    <submittedName>
        <fullName evidence="3">Uncharacterized protein</fullName>
    </submittedName>
</protein>
<keyword evidence="2" id="KW-1133">Transmembrane helix</keyword>
<feature type="compositionally biased region" description="Polar residues" evidence="1">
    <location>
        <begin position="116"/>
        <end position="131"/>
    </location>
</feature>
<feature type="region of interest" description="Disordered" evidence="1">
    <location>
        <begin position="43"/>
        <end position="71"/>
    </location>
</feature>
<keyword evidence="2" id="KW-0472">Membrane</keyword>
<evidence type="ECO:0000256" key="2">
    <source>
        <dbReference type="SAM" id="Phobius"/>
    </source>
</evidence>
<name>A0A834F829_ORYME</name>
<evidence type="ECO:0000313" key="4">
    <source>
        <dbReference type="Proteomes" id="UP000646548"/>
    </source>
</evidence>
<dbReference type="Proteomes" id="UP000646548">
    <property type="component" value="Unassembled WGS sequence"/>
</dbReference>
<gene>
    <name evidence="3" type="ORF">FQA47_022924</name>
</gene>
<accession>A0A834F829</accession>
<comment type="caution">
    <text evidence="3">The sequence shown here is derived from an EMBL/GenBank/DDBJ whole genome shotgun (WGS) entry which is preliminary data.</text>
</comment>